<dbReference type="CDD" id="cd00090">
    <property type="entry name" value="HTH_ARSR"/>
    <property type="match status" value="1"/>
</dbReference>
<evidence type="ECO:0000256" key="3">
    <source>
        <dbReference type="ARBA" id="ARBA00023163"/>
    </source>
</evidence>
<dbReference type="RefSeq" id="WP_340293838.1">
    <property type="nucleotide sequence ID" value="NZ_JBBEOI010000124.1"/>
</dbReference>
<evidence type="ECO:0000313" key="6">
    <source>
        <dbReference type="Proteomes" id="UP001595685"/>
    </source>
</evidence>
<dbReference type="SUPFAM" id="SSF46785">
    <property type="entry name" value="Winged helix' DNA-binding domain"/>
    <property type="match status" value="1"/>
</dbReference>
<accession>A0ABV7WDW6</accession>
<dbReference type="Gene3D" id="3.30.70.920">
    <property type="match status" value="1"/>
</dbReference>
<evidence type="ECO:0000313" key="5">
    <source>
        <dbReference type="EMBL" id="MFC3687662.1"/>
    </source>
</evidence>
<dbReference type="InterPro" id="IPR011008">
    <property type="entry name" value="Dimeric_a/b-barrel"/>
</dbReference>
<dbReference type="SUPFAM" id="SSF54909">
    <property type="entry name" value="Dimeric alpha+beta barrel"/>
    <property type="match status" value="1"/>
</dbReference>
<dbReference type="Proteomes" id="UP001595685">
    <property type="component" value="Unassembled WGS sequence"/>
</dbReference>
<organism evidence="5 6">
    <name type="scientific">Aquipuribacter hungaricus</name>
    <dbReference type="NCBI Taxonomy" id="545624"/>
    <lineage>
        <taxon>Bacteria</taxon>
        <taxon>Bacillati</taxon>
        <taxon>Actinomycetota</taxon>
        <taxon>Actinomycetes</taxon>
        <taxon>Micrococcales</taxon>
        <taxon>Intrasporangiaceae</taxon>
        <taxon>Aquipuribacter</taxon>
    </lineage>
</organism>
<reference evidence="6" key="1">
    <citation type="journal article" date="2019" name="Int. J. Syst. Evol. Microbiol.">
        <title>The Global Catalogue of Microorganisms (GCM) 10K type strain sequencing project: providing services to taxonomists for standard genome sequencing and annotation.</title>
        <authorList>
            <consortium name="The Broad Institute Genomics Platform"/>
            <consortium name="The Broad Institute Genome Sequencing Center for Infectious Disease"/>
            <person name="Wu L."/>
            <person name="Ma J."/>
        </authorList>
    </citation>
    <scope>NUCLEOTIDE SEQUENCE [LARGE SCALE GENOMIC DNA]</scope>
    <source>
        <strain evidence="6">NCAIM B.02333</strain>
    </source>
</reference>
<dbReference type="PRINTS" id="PR00033">
    <property type="entry name" value="HTHASNC"/>
</dbReference>
<keyword evidence="3" id="KW-0804">Transcription</keyword>
<evidence type="ECO:0000256" key="1">
    <source>
        <dbReference type="ARBA" id="ARBA00023015"/>
    </source>
</evidence>
<dbReference type="InterPro" id="IPR019887">
    <property type="entry name" value="Tscrpt_reg_AsnC/Lrp_C"/>
</dbReference>
<dbReference type="InterPro" id="IPR036388">
    <property type="entry name" value="WH-like_DNA-bd_sf"/>
</dbReference>
<dbReference type="InterPro" id="IPR019888">
    <property type="entry name" value="Tscrpt_reg_AsnC-like"/>
</dbReference>
<proteinExistence type="predicted"/>
<dbReference type="PROSITE" id="PS50956">
    <property type="entry name" value="HTH_ASNC_2"/>
    <property type="match status" value="1"/>
</dbReference>
<gene>
    <name evidence="5" type="ORF">ACFOLH_04835</name>
</gene>
<feature type="domain" description="HTH asnC-type" evidence="4">
    <location>
        <begin position="10"/>
        <end position="71"/>
    </location>
</feature>
<dbReference type="EMBL" id="JBHRWW010000002">
    <property type="protein sequence ID" value="MFC3687662.1"/>
    <property type="molecule type" value="Genomic_DNA"/>
</dbReference>
<dbReference type="InterPro" id="IPR036390">
    <property type="entry name" value="WH_DNA-bd_sf"/>
</dbReference>
<dbReference type="InterPro" id="IPR011991">
    <property type="entry name" value="ArsR-like_HTH"/>
</dbReference>
<name>A0ABV7WDW6_9MICO</name>
<dbReference type="SMART" id="SM00344">
    <property type="entry name" value="HTH_ASNC"/>
    <property type="match status" value="1"/>
</dbReference>
<comment type="caution">
    <text evidence="5">The sequence shown here is derived from an EMBL/GenBank/DDBJ whole genome shotgun (WGS) entry which is preliminary data.</text>
</comment>
<dbReference type="Pfam" id="PF13404">
    <property type="entry name" value="HTH_AsnC-type"/>
    <property type="match status" value="1"/>
</dbReference>
<dbReference type="Pfam" id="PF01037">
    <property type="entry name" value="AsnC_trans_reg"/>
    <property type="match status" value="1"/>
</dbReference>
<dbReference type="Gene3D" id="1.10.10.10">
    <property type="entry name" value="Winged helix-like DNA-binding domain superfamily/Winged helix DNA-binding domain"/>
    <property type="match status" value="1"/>
</dbReference>
<dbReference type="PANTHER" id="PTHR30154:SF53">
    <property type="entry name" value="HTH-TYPE TRANSCRIPTIONAL REGULATOR LRPC"/>
    <property type="match status" value="1"/>
</dbReference>
<dbReference type="InterPro" id="IPR019885">
    <property type="entry name" value="Tscrpt_reg_HTH_AsnC-type_CS"/>
</dbReference>
<keyword evidence="1" id="KW-0805">Transcription regulation</keyword>
<dbReference type="PROSITE" id="PS00519">
    <property type="entry name" value="HTH_ASNC_1"/>
    <property type="match status" value="1"/>
</dbReference>
<evidence type="ECO:0000256" key="2">
    <source>
        <dbReference type="ARBA" id="ARBA00023125"/>
    </source>
</evidence>
<keyword evidence="6" id="KW-1185">Reference proteome</keyword>
<evidence type="ECO:0000259" key="4">
    <source>
        <dbReference type="PROSITE" id="PS50956"/>
    </source>
</evidence>
<dbReference type="InterPro" id="IPR000485">
    <property type="entry name" value="AsnC-type_HTH_dom"/>
</dbReference>
<keyword evidence="2" id="KW-0238">DNA-binding</keyword>
<sequence length="155" mass="16843">MTAADSRASVDDLDRAIVRALASDGRMSYTDLGKLTGLSTSAVHHRVRRLEERGVLLGYRAVVDPGLLGLPLTAFISLTPLDQAAPDDVPDRLRDLAEVEAIHAVAGEANYMIKVRVPTPSTLENLLTTIRQKADVSTRTTVVLSTPYEDRPPRV</sequence>
<protein>
    <submittedName>
        <fullName evidence="5">Lrp/AsnC family transcriptional regulator</fullName>
    </submittedName>
</protein>
<dbReference type="PANTHER" id="PTHR30154">
    <property type="entry name" value="LEUCINE-RESPONSIVE REGULATORY PROTEIN"/>
    <property type="match status" value="1"/>
</dbReference>